<reference evidence="1" key="3">
    <citation type="submission" date="2020-06" db="EMBL/GenBank/DDBJ databases">
        <authorList>
            <person name="Studholme D.J."/>
        </authorList>
    </citation>
    <scope>NUCLEOTIDE SEQUENCE</scope>
    <source>
        <strain evidence="1">NZFS 2646</strain>
        <strain evidence="2">NZFS 3630</strain>
    </source>
</reference>
<reference evidence="5 6" key="2">
    <citation type="submission" date="2018-07" db="EMBL/GenBank/DDBJ databases">
        <title>Genome sequencing of oomycete isolates from Chile give support for New Zealand origin for Phytophthora kernoviae and make available the first Nothophytophthora sp. genome.</title>
        <authorList>
            <person name="Studholme D.J."/>
            <person name="Sanfuentes E."/>
            <person name="Panda P."/>
            <person name="Hill R."/>
            <person name="Sambles C."/>
            <person name="Grant M."/>
            <person name="Williams N.M."/>
            <person name="Mcdougal R.L."/>
        </authorList>
    </citation>
    <scope>NUCLEOTIDE SEQUENCE [LARGE SCALE GENOMIC DNA]</scope>
    <source>
        <strain evidence="3">Chile2</strain>
        <strain evidence="4">Chile4</strain>
    </source>
</reference>
<dbReference type="AlphaFoldDB" id="A0A3R7NA00"/>
<dbReference type="EMBL" id="JPWV03000034">
    <property type="protein sequence ID" value="KAG2528935.1"/>
    <property type="molecule type" value="Genomic_DNA"/>
</dbReference>
<evidence type="ECO:0000313" key="2">
    <source>
        <dbReference type="EMBL" id="KAG2530237.1"/>
    </source>
</evidence>
<dbReference type="Proteomes" id="UP000285624">
    <property type="component" value="Unassembled WGS sequence"/>
</dbReference>
<evidence type="ECO:0000313" key="4">
    <source>
        <dbReference type="EMBL" id="RLN73241.1"/>
    </source>
</evidence>
<sequence>MLHQIRERCRDLARQPLDEKVAHIENMSDSAQMYKAVRDISRSGPQPLLLLDQEVSTTRSVLLSLAPITADEVETAFRRVNNGRASGPDDIPAELLKYGLAPHLAELINTSFE</sequence>
<keyword evidence="5" id="KW-1185">Reference proteome</keyword>
<proteinExistence type="predicted"/>
<dbReference type="EMBL" id="JPWU03000034">
    <property type="protein sequence ID" value="KAG2530237.1"/>
    <property type="molecule type" value="Genomic_DNA"/>
</dbReference>
<dbReference type="EMBL" id="MAYM02000306">
    <property type="protein sequence ID" value="RLN44227.1"/>
    <property type="molecule type" value="Genomic_DNA"/>
</dbReference>
<organism evidence="4 5">
    <name type="scientific">Phytophthora kernoviae</name>
    <dbReference type="NCBI Taxonomy" id="325452"/>
    <lineage>
        <taxon>Eukaryota</taxon>
        <taxon>Sar</taxon>
        <taxon>Stramenopiles</taxon>
        <taxon>Oomycota</taxon>
        <taxon>Peronosporomycetes</taxon>
        <taxon>Peronosporales</taxon>
        <taxon>Peronosporaceae</taxon>
        <taxon>Phytophthora</taxon>
    </lineage>
</organism>
<dbReference type="Proteomes" id="UP000792063">
    <property type="component" value="Unassembled WGS sequence"/>
</dbReference>
<dbReference type="Proteomes" id="UP000785171">
    <property type="component" value="Unassembled WGS sequence"/>
</dbReference>
<comment type="caution">
    <text evidence="4">The sequence shown here is derived from an EMBL/GenBank/DDBJ whole genome shotgun (WGS) entry which is preliminary data.</text>
</comment>
<name>A0A3R7NA00_9STRA</name>
<evidence type="ECO:0000313" key="3">
    <source>
        <dbReference type="EMBL" id="RLN44227.1"/>
    </source>
</evidence>
<reference evidence="1" key="1">
    <citation type="journal article" date="2015" name="Genom Data">
        <title>Genome sequences of six Phytophthora species associated with forests in New Zealand.</title>
        <authorList>
            <person name="Studholme D.J."/>
            <person name="McDougal R.L."/>
            <person name="Sambles C."/>
            <person name="Hansen E."/>
            <person name="Hardy G."/>
            <person name="Grant M."/>
            <person name="Ganley R.J."/>
            <person name="Williams N.M."/>
        </authorList>
    </citation>
    <scope>NUCLEOTIDE SEQUENCE</scope>
    <source>
        <strain evidence="1">NZFS 2646</strain>
        <strain evidence="2">NZFS 3630</strain>
    </source>
</reference>
<gene>
    <name evidence="3" type="ORF">BBI17_002993</name>
    <name evidence="4" type="ORF">BBO99_00009494</name>
    <name evidence="1" type="ORF">JM16_000972</name>
    <name evidence="2" type="ORF">JM18_001053</name>
</gene>
<dbReference type="EMBL" id="MBDN02000827">
    <property type="protein sequence ID" value="RLN73241.1"/>
    <property type="molecule type" value="Genomic_DNA"/>
</dbReference>
<evidence type="ECO:0000313" key="1">
    <source>
        <dbReference type="EMBL" id="KAG2528935.1"/>
    </source>
</evidence>
<accession>A0A3R7NA00</accession>
<evidence type="ECO:0000313" key="6">
    <source>
        <dbReference type="Proteomes" id="UP000285883"/>
    </source>
</evidence>
<dbReference type="STRING" id="325452.A0A3R7NA00"/>
<protein>
    <submittedName>
        <fullName evidence="4">Uncharacterized protein</fullName>
    </submittedName>
</protein>
<dbReference type="Proteomes" id="UP000285883">
    <property type="component" value="Unassembled WGS sequence"/>
</dbReference>
<evidence type="ECO:0000313" key="5">
    <source>
        <dbReference type="Proteomes" id="UP000285624"/>
    </source>
</evidence>